<feature type="region of interest" description="Disordered" evidence="2">
    <location>
        <begin position="102"/>
        <end position="138"/>
    </location>
</feature>
<accession>X0SZG3</accession>
<dbReference type="PANTHER" id="PTHR10724:SF10">
    <property type="entry name" value="S1 RNA-BINDING DOMAIN-CONTAINING PROTEIN 1"/>
    <property type="match status" value="1"/>
</dbReference>
<organism evidence="4">
    <name type="scientific">marine sediment metagenome</name>
    <dbReference type="NCBI Taxonomy" id="412755"/>
    <lineage>
        <taxon>unclassified sequences</taxon>
        <taxon>metagenomes</taxon>
        <taxon>ecological metagenomes</taxon>
    </lineage>
</organism>
<evidence type="ECO:0000259" key="3">
    <source>
        <dbReference type="PROSITE" id="PS50126"/>
    </source>
</evidence>
<sequence length="231" mass="25234">ETGATIDIDDDGRVILAGADSEAVAAAQERIEDLTSELEVGTVIATKVTRVVDFGAFVELKNGSEGLVHVSHLASGYVDNVRDIVKPGDEITVEVIGEDKMGRPDLKRVEGEGESSGKERAKTSSKGRERGRPATPENKIKVGAVIEGTVANTTDYGAFVELGSDITGLIHISELSDNYVKHVEDVVKMGDRVTVEVLKIDERGRYKLRRIIPAEEKEKNDTKELDFEDRW</sequence>
<dbReference type="InterPro" id="IPR050437">
    <property type="entry name" value="Ribos_protein_bS1-like"/>
</dbReference>
<dbReference type="SMART" id="SM00316">
    <property type="entry name" value="S1"/>
    <property type="match status" value="2"/>
</dbReference>
<feature type="non-terminal residue" evidence="4">
    <location>
        <position position="1"/>
    </location>
</feature>
<dbReference type="Gene3D" id="2.40.50.140">
    <property type="entry name" value="Nucleic acid-binding proteins"/>
    <property type="match status" value="2"/>
</dbReference>
<dbReference type="PANTHER" id="PTHR10724">
    <property type="entry name" value="30S RIBOSOMAL PROTEIN S1"/>
    <property type="match status" value="1"/>
</dbReference>
<dbReference type="GO" id="GO:0006412">
    <property type="term" value="P:translation"/>
    <property type="evidence" value="ECO:0007669"/>
    <property type="project" value="TreeGrafter"/>
</dbReference>
<reference evidence="4" key="1">
    <citation type="journal article" date="2014" name="Front. Microbiol.">
        <title>High frequency of phylogenetically diverse reductive dehalogenase-homologous genes in deep subseafloor sedimentary metagenomes.</title>
        <authorList>
            <person name="Kawai M."/>
            <person name="Futagami T."/>
            <person name="Toyoda A."/>
            <person name="Takaki Y."/>
            <person name="Nishi S."/>
            <person name="Hori S."/>
            <person name="Arai W."/>
            <person name="Tsubouchi T."/>
            <person name="Morono Y."/>
            <person name="Uchiyama I."/>
            <person name="Ito T."/>
            <person name="Fujiyama A."/>
            <person name="Inagaki F."/>
            <person name="Takami H."/>
        </authorList>
    </citation>
    <scope>NUCLEOTIDE SEQUENCE</scope>
    <source>
        <strain evidence="4">Expedition CK06-06</strain>
    </source>
</reference>
<dbReference type="AlphaFoldDB" id="X0SZG3"/>
<keyword evidence="1" id="KW-0694">RNA-binding</keyword>
<feature type="domain" description="S1 motif" evidence="3">
    <location>
        <begin position="41"/>
        <end position="109"/>
    </location>
</feature>
<dbReference type="Gene3D" id="3.30.1370.10">
    <property type="entry name" value="K Homology domain, type 1"/>
    <property type="match status" value="1"/>
</dbReference>
<dbReference type="InterPro" id="IPR012340">
    <property type="entry name" value="NA-bd_OB-fold"/>
</dbReference>
<dbReference type="InterPro" id="IPR036612">
    <property type="entry name" value="KH_dom_type_1_sf"/>
</dbReference>
<evidence type="ECO:0000256" key="1">
    <source>
        <dbReference type="ARBA" id="ARBA00022884"/>
    </source>
</evidence>
<dbReference type="GO" id="GO:0003735">
    <property type="term" value="F:structural constituent of ribosome"/>
    <property type="evidence" value="ECO:0007669"/>
    <property type="project" value="TreeGrafter"/>
</dbReference>
<protein>
    <recommendedName>
        <fullName evidence="3">S1 motif domain-containing protein</fullName>
    </recommendedName>
</protein>
<dbReference type="CDD" id="cd02393">
    <property type="entry name" value="KH-I_PNPase"/>
    <property type="match status" value="1"/>
</dbReference>
<dbReference type="FunFam" id="2.40.50.140:FF:000051">
    <property type="entry name" value="RNA-binding transcriptional accessory protein"/>
    <property type="match status" value="1"/>
</dbReference>
<name>X0SZG3_9ZZZZ</name>
<dbReference type="GO" id="GO:0005737">
    <property type="term" value="C:cytoplasm"/>
    <property type="evidence" value="ECO:0007669"/>
    <property type="project" value="UniProtKB-ARBA"/>
</dbReference>
<evidence type="ECO:0000256" key="2">
    <source>
        <dbReference type="SAM" id="MobiDB-lite"/>
    </source>
</evidence>
<gene>
    <name evidence="4" type="ORF">S01H1_28850</name>
</gene>
<feature type="compositionally biased region" description="Basic and acidic residues" evidence="2">
    <location>
        <begin position="102"/>
        <end position="132"/>
    </location>
</feature>
<dbReference type="EMBL" id="BARS01017658">
    <property type="protein sequence ID" value="GAF86583.1"/>
    <property type="molecule type" value="Genomic_DNA"/>
</dbReference>
<evidence type="ECO:0000313" key="4">
    <source>
        <dbReference type="EMBL" id="GAF86583.1"/>
    </source>
</evidence>
<comment type="caution">
    <text evidence="4">The sequence shown here is derived from an EMBL/GenBank/DDBJ whole genome shotgun (WGS) entry which is preliminary data.</text>
</comment>
<dbReference type="SUPFAM" id="SSF50249">
    <property type="entry name" value="Nucleic acid-binding proteins"/>
    <property type="match status" value="2"/>
</dbReference>
<proteinExistence type="predicted"/>
<dbReference type="InterPro" id="IPR003029">
    <property type="entry name" value="S1_domain"/>
</dbReference>
<dbReference type="GO" id="GO:0003729">
    <property type="term" value="F:mRNA binding"/>
    <property type="evidence" value="ECO:0007669"/>
    <property type="project" value="TreeGrafter"/>
</dbReference>
<dbReference type="Pfam" id="PF00575">
    <property type="entry name" value="S1"/>
    <property type="match status" value="2"/>
</dbReference>
<dbReference type="PROSITE" id="PS50126">
    <property type="entry name" value="S1"/>
    <property type="match status" value="2"/>
</dbReference>
<feature type="domain" description="S1 motif" evidence="3">
    <location>
        <begin position="143"/>
        <end position="211"/>
    </location>
</feature>